<keyword evidence="2" id="KW-1185">Reference proteome</keyword>
<gene>
    <name evidence="1" type="ORF">C1280_18005</name>
</gene>
<dbReference type="EMBL" id="CP025958">
    <property type="protein sequence ID" value="AWM38694.1"/>
    <property type="molecule type" value="Genomic_DNA"/>
</dbReference>
<reference evidence="1 2" key="1">
    <citation type="submission" date="2018-01" db="EMBL/GenBank/DDBJ databases">
        <title>G. obscuriglobus.</title>
        <authorList>
            <person name="Franke J."/>
            <person name="Blomberg W."/>
            <person name="Selmecki A."/>
        </authorList>
    </citation>
    <scope>NUCLEOTIDE SEQUENCE [LARGE SCALE GENOMIC DNA]</scope>
    <source>
        <strain evidence="1 2">DSM 5831</strain>
    </source>
</reference>
<name>A0A2Z3HAP7_9BACT</name>
<dbReference type="KEGG" id="gog:C1280_18005"/>
<evidence type="ECO:0000313" key="1">
    <source>
        <dbReference type="EMBL" id="AWM38694.1"/>
    </source>
</evidence>
<accession>A0A2Z3HAP7</accession>
<dbReference type="RefSeq" id="WP_010036773.1">
    <property type="nucleotide sequence ID" value="NZ_CP025958.1"/>
</dbReference>
<protein>
    <submittedName>
        <fullName evidence="1">Uncharacterized protein</fullName>
    </submittedName>
</protein>
<sequence length="106" mass="11765">MAGHKNLGLRLRVRKFLRSKKNQSLSDRDVAKECGCSRPVVKSVRLEMIAAGLHEPISERTQGGHDPVYKPGAVARGGYVYDADGNTVRIDKWVERQKRDATPPPA</sequence>
<evidence type="ECO:0000313" key="2">
    <source>
        <dbReference type="Proteomes" id="UP000245802"/>
    </source>
</evidence>
<organism evidence="1 2">
    <name type="scientific">Gemmata obscuriglobus</name>
    <dbReference type="NCBI Taxonomy" id="114"/>
    <lineage>
        <taxon>Bacteria</taxon>
        <taxon>Pseudomonadati</taxon>
        <taxon>Planctomycetota</taxon>
        <taxon>Planctomycetia</taxon>
        <taxon>Gemmatales</taxon>
        <taxon>Gemmataceae</taxon>
        <taxon>Gemmata</taxon>
    </lineage>
</organism>
<dbReference type="Proteomes" id="UP000245802">
    <property type="component" value="Chromosome"/>
</dbReference>
<dbReference type="AlphaFoldDB" id="A0A2Z3HAP7"/>
<proteinExistence type="predicted"/>